<keyword evidence="3" id="KW-1185">Reference proteome</keyword>
<feature type="transmembrane region" description="Helical" evidence="1">
    <location>
        <begin position="230"/>
        <end position="250"/>
    </location>
</feature>
<dbReference type="RefSeq" id="WP_188364205.1">
    <property type="nucleotide sequence ID" value="NZ_BAABJF010000032.1"/>
</dbReference>
<dbReference type="AlphaFoldDB" id="A0A917CG58"/>
<reference evidence="2" key="1">
    <citation type="journal article" date="2014" name="Int. J. Syst. Evol. Microbiol.">
        <title>Complete genome sequence of Corynebacterium casei LMG S-19264T (=DSM 44701T), isolated from a smear-ripened cheese.</title>
        <authorList>
            <consortium name="US DOE Joint Genome Institute (JGI-PGF)"/>
            <person name="Walter F."/>
            <person name="Albersmeier A."/>
            <person name="Kalinowski J."/>
            <person name="Ruckert C."/>
        </authorList>
    </citation>
    <scope>NUCLEOTIDE SEQUENCE</scope>
    <source>
        <strain evidence="2">CGMCC 1.12181</strain>
    </source>
</reference>
<evidence type="ECO:0000256" key="1">
    <source>
        <dbReference type="SAM" id="Phobius"/>
    </source>
</evidence>
<dbReference type="EMBL" id="BMEO01000002">
    <property type="protein sequence ID" value="GGF87765.1"/>
    <property type="molecule type" value="Genomic_DNA"/>
</dbReference>
<reference evidence="2" key="2">
    <citation type="submission" date="2020-09" db="EMBL/GenBank/DDBJ databases">
        <authorList>
            <person name="Sun Q."/>
            <person name="Zhou Y."/>
        </authorList>
    </citation>
    <scope>NUCLEOTIDE SEQUENCE</scope>
    <source>
        <strain evidence="2">CGMCC 1.12181</strain>
    </source>
</reference>
<evidence type="ECO:0000313" key="2">
    <source>
        <dbReference type="EMBL" id="GGF87765.1"/>
    </source>
</evidence>
<accession>A0A917CG58</accession>
<keyword evidence="1" id="KW-0812">Transmembrane</keyword>
<comment type="caution">
    <text evidence="2">The sequence shown here is derived from an EMBL/GenBank/DDBJ whole genome shotgun (WGS) entry which is preliminary data.</text>
</comment>
<dbReference type="Proteomes" id="UP000605253">
    <property type="component" value="Unassembled WGS sequence"/>
</dbReference>
<keyword evidence="1" id="KW-1133">Transmembrane helix</keyword>
<evidence type="ECO:0000313" key="3">
    <source>
        <dbReference type="Proteomes" id="UP000605253"/>
    </source>
</evidence>
<organism evidence="2 3">
    <name type="scientific">Marinicella pacifica</name>
    <dbReference type="NCBI Taxonomy" id="1171543"/>
    <lineage>
        <taxon>Bacteria</taxon>
        <taxon>Pseudomonadati</taxon>
        <taxon>Pseudomonadota</taxon>
        <taxon>Gammaproteobacteria</taxon>
        <taxon>Lysobacterales</taxon>
        <taxon>Marinicellaceae</taxon>
        <taxon>Marinicella</taxon>
    </lineage>
</organism>
<proteinExistence type="predicted"/>
<keyword evidence="1" id="KW-0472">Membrane</keyword>
<protein>
    <recommendedName>
        <fullName evidence="4">IPTL-CTERM protein sorting domain-containing protein</fullName>
    </recommendedName>
</protein>
<gene>
    <name evidence="2" type="ORF">GCM10011365_06120</name>
</gene>
<evidence type="ECO:0008006" key="4">
    <source>
        <dbReference type="Google" id="ProtNLM"/>
    </source>
</evidence>
<name>A0A917CG58_9GAMM</name>
<sequence>MLPLLLSASAVAGAQLATEAGIGGVDGNHSSSGSRALLWSQLGATPRGNGTPDQNFEASLDVYDSVGADDFVVTGYGWSIEEIETIGTTGGVASSVNVSFHADNAGSPNPTALAGCSYSSIPVTDTSGSLSITLPSACSIIGAGTYWVAIQVNQDFATNGQHFWSNTDTVAGNEAHWINPGDGFLSGCTTFQPAGTVCGVGGGAPAYDFLFDLSGTQLDAPVAAAPVPSLNWLGMGLMVLTLGLFGRRFIRKANNV</sequence>